<dbReference type="Gene3D" id="6.10.250.690">
    <property type="match status" value="1"/>
</dbReference>
<dbReference type="PANTHER" id="PTHR48111">
    <property type="entry name" value="REGULATOR OF RPOS"/>
    <property type="match status" value="1"/>
</dbReference>
<dbReference type="OrthoDB" id="9790454at2"/>
<comment type="function">
    <text evidence="7">May play the central regulatory role in sporulation. It may be an element of the effector pathway responsible for the activation of sporulation genes in response to nutritional stress. Spo0A may act in concert with spo0H (a sigma factor) to control the expression of some genes that are critical to the sporulation process.</text>
</comment>
<evidence type="ECO:0000313" key="12">
    <source>
        <dbReference type="EMBL" id="AUO19695.1"/>
    </source>
</evidence>
<keyword evidence="4" id="KW-0805">Transcription regulation</keyword>
<dbReference type="SUPFAM" id="SSF46894">
    <property type="entry name" value="C-terminal effector domain of the bipartite response regulators"/>
    <property type="match status" value="1"/>
</dbReference>
<evidence type="ECO:0000259" key="10">
    <source>
        <dbReference type="PROSITE" id="PS50110"/>
    </source>
</evidence>
<dbReference type="PROSITE" id="PS50110">
    <property type="entry name" value="RESPONSE_REGULATORY"/>
    <property type="match status" value="1"/>
</dbReference>
<dbReference type="CDD" id="cd00383">
    <property type="entry name" value="trans_reg_C"/>
    <property type="match status" value="1"/>
</dbReference>
<proteinExistence type="predicted"/>
<dbReference type="InterPro" id="IPR001867">
    <property type="entry name" value="OmpR/PhoB-type_DNA-bd"/>
</dbReference>
<evidence type="ECO:0000313" key="13">
    <source>
        <dbReference type="Proteomes" id="UP000235589"/>
    </source>
</evidence>
<dbReference type="FunFam" id="3.40.50.2300:FF:000001">
    <property type="entry name" value="DNA-binding response regulator PhoB"/>
    <property type="match status" value="1"/>
</dbReference>
<evidence type="ECO:0000256" key="7">
    <source>
        <dbReference type="ARBA" id="ARBA00024867"/>
    </source>
</evidence>
<dbReference type="GO" id="GO:0032993">
    <property type="term" value="C:protein-DNA complex"/>
    <property type="evidence" value="ECO:0007669"/>
    <property type="project" value="TreeGrafter"/>
</dbReference>
<keyword evidence="5 9" id="KW-0238">DNA-binding</keyword>
<dbReference type="KEGG" id="mpec:B9O19_01535"/>
<name>A0A2K9P367_9FIRM</name>
<dbReference type="SMART" id="SM00862">
    <property type="entry name" value="Trans_reg_C"/>
    <property type="match status" value="1"/>
</dbReference>
<keyword evidence="2 8" id="KW-0597">Phosphoprotein</keyword>
<feature type="DNA-binding region" description="OmpR/PhoB-type" evidence="9">
    <location>
        <begin position="128"/>
        <end position="226"/>
    </location>
</feature>
<dbReference type="Proteomes" id="UP000235589">
    <property type="component" value="Chromosome"/>
</dbReference>
<evidence type="ECO:0000256" key="8">
    <source>
        <dbReference type="PROSITE-ProRule" id="PRU00169"/>
    </source>
</evidence>
<evidence type="ECO:0000256" key="4">
    <source>
        <dbReference type="ARBA" id="ARBA00023015"/>
    </source>
</evidence>
<dbReference type="RefSeq" id="WP_102365878.1">
    <property type="nucleotide sequence ID" value="NZ_CP020991.1"/>
</dbReference>
<evidence type="ECO:0000256" key="2">
    <source>
        <dbReference type="ARBA" id="ARBA00022553"/>
    </source>
</evidence>
<evidence type="ECO:0000256" key="6">
    <source>
        <dbReference type="ARBA" id="ARBA00023163"/>
    </source>
</evidence>
<keyword evidence="3" id="KW-0902">Two-component regulatory system</keyword>
<keyword evidence="6" id="KW-0804">Transcription</keyword>
<dbReference type="InterPro" id="IPR011006">
    <property type="entry name" value="CheY-like_superfamily"/>
</dbReference>
<dbReference type="Pfam" id="PF00486">
    <property type="entry name" value="Trans_reg_C"/>
    <property type="match status" value="1"/>
</dbReference>
<accession>A0A2K9P367</accession>
<dbReference type="InterPro" id="IPR036388">
    <property type="entry name" value="WH-like_DNA-bd_sf"/>
</dbReference>
<dbReference type="Gene3D" id="1.10.10.10">
    <property type="entry name" value="Winged helix-like DNA-binding domain superfamily/Winged helix DNA-binding domain"/>
    <property type="match status" value="1"/>
</dbReference>
<sequence length="229" mass="26247">MKLIYAADDEKNIRGLLKSFLENEGYAVEVFETGDLLFEKFLKAPADLVILDIMMPGNDGFAICSKIRQLSNVPIIMLTARDSDSDYVSGLALGSDDYFTKPFRPLKLVMRVKAIFRRIDMEQQALKDDKITLGNLSLLSKQRSVLISENEIPLTLIEFEFLDFLFQNQHRAVSRDEILNQVWGYDSMVETRVTDDTVKRLRKKLSDYGSNVFIETVRGFGFKLKVNQL</sequence>
<dbReference type="GO" id="GO:0000976">
    <property type="term" value="F:transcription cis-regulatory region binding"/>
    <property type="evidence" value="ECO:0007669"/>
    <property type="project" value="TreeGrafter"/>
</dbReference>
<dbReference type="SMART" id="SM00448">
    <property type="entry name" value="REC"/>
    <property type="match status" value="1"/>
</dbReference>
<feature type="modified residue" description="4-aspartylphosphate" evidence="8">
    <location>
        <position position="52"/>
    </location>
</feature>
<dbReference type="CDD" id="cd17574">
    <property type="entry name" value="REC_OmpR"/>
    <property type="match status" value="1"/>
</dbReference>
<feature type="domain" description="Response regulatory" evidence="10">
    <location>
        <begin position="3"/>
        <end position="116"/>
    </location>
</feature>
<dbReference type="GO" id="GO:0005829">
    <property type="term" value="C:cytosol"/>
    <property type="evidence" value="ECO:0007669"/>
    <property type="project" value="TreeGrafter"/>
</dbReference>
<reference evidence="12 13" key="1">
    <citation type="submission" date="2017-04" db="EMBL/GenBank/DDBJ databases">
        <title>Monoglobus pectinilyticus 14 draft genome.</title>
        <authorList>
            <person name="Kim C."/>
            <person name="Rosendale D.I."/>
            <person name="Kelly W.J."/>
            <person name="Tannock G.W."/>
            <person name="Patchett M.L."/>
            <person name="Jordens J.Z."/>
        </authorList>
    </citation>
    <scope>NUCLEOTIDE SEQUENCE [LARGE SCALE GENOMIC DNA]</scope>
    <source>
        <strain evidence="12 13">14</strain>
    </source>
</reference>
<dbReference type="Pfam" id="PF00072">
    <property type="entry name" value="Response_reg"/>
    <property type="match status" value="1"/>
</dbReference>
<dbReference type="SUPFAM" id="SSF52172">
    <property type="entry name" value="CheY-like"/>
    <property type="match status" value="1"/>
</dbReference>
<evidence type="ECO:0000259" key="11">
    <source>
        <dbReference type="PROSITE" id="PS51755"/>
    </source>
</evidence>
<dbReference type="EMBL" id="CP020991">
    <property type="protein sequence ID" value="AUO19695.1"/>
    <property type="molecule type" value="Genomic_DNA"/>
</dbReference>
<feature type="domain" description="OmpR/PhoB-type" evidence="11">
    <location>
        <begin position="128"/>
        <end position="226"/>
    </location>
</feature>
<evidence type="ECO:0000256" key="1">
    <source>
        <dbReference type="ARBA" id="ARBA00018672"/>
    </source>
</evidence>
<evidence type="ECO:0000256" key="5">
    <source>
        <dbReference type="ARBA" id="ARBA00023125"/>
    </source>
</evidence>
<dbReference type="InterPro" id="IPR001789">
    <property type="entry name" value="Sig_transdc_resp-reg_receiver"/>
</dbReference>
<dbReference type="Gene3D" id="3.40.50.2300">
    <property type="match status" value="1"/>
</dbReference>
<evidence type="ECO:0000256" key="3">
    <source>
        <dbReference type="ARBA" id="ARBA00023012"/>
    </source>
</evidence>
<dbReference type="AlphaFoldDB" id="A0A2K9P367"/>
<organism evidence="12 13">
    <name type="scientific">Monoglobus pectinilyticus</name>
    <dbReference type="NCBI Taxonomy" id="1981510"/>
    <lineage>
        <taxon>Bacteria</taxon>
        <taxon>Bacillati</taxon>
        <taxon>Bacillota</taxon>
        <taxon>Clostridia</taxon>
        <taxon>Monoglobales</taxon>
        <taxon>Monoglobaceae</taxon>
        <taxon>Monoglobus</taxon>
    </lineage>
</organism>
<dbReference type="InterPro" id="IPR016032">
    <property type="entry name" value="Sig_transdc_resp-reg_C-effctor"/>
</dbReference>
<protein>
    <recommendedName>
        <fullName evidence="1">Stage 0 sporulation protein A homolog</fullName>
    </recommendedName>
</protein>
<gene>
    <name evidence="12" type="ORF">B9O19_01535</name>
</gene>
<dbReference type="GO" id="GO:0006355">
    <property type="term" value="P:regulation of DNA-templated transcription"/>
    <property type="evidence" value="ECO:0007669"/>
    <property type="project" value="InterPro"/>
</dbReference>
<dbReference type="GO" id="GO:0000156">
    <property type="term" value="F:phosphorelay response regulator activity"/>
    <property type="evidence" value="ECO:0007669"/>
    <property type="project" value="TreeGrafter"/>
</dbReference>
<dbReference type="InterPro" id="IPR039420">
    <property type="entry name" value="WalR-like"/>
</dbReference>
<dbReference type="GeneID" id="98062926"/>
<evidence type="ECO:0000256" key="9">
    <source>
        <dbReference type="PROSITE-ProRule" id="PRU01091"/>
    </source>
</evidence>
<keyword evidence="13" id="KW-1185">Reference proteome</keyword>
<dbReference type="PANTHER" id="PTHR48111:SF21">
    <property type="entry name" value="DNA-BINDING DUAL MASTER TRANSCRIPTIONAL REGULATOR RPAA"/>
    <property type="match status" value="1"/>
</dbReference>
<dbReference type="PROSITE" id="PS51755">
    <property type="entry name" value="OMPR_PHOB"/>
    <property type="match status" value="1"/>
</dbReference>